<keyword evidence="1" id="KW-1133">Transmembrane helix</keyword>
<evidence type="ECO:0000313" key="3">
    <source>
        <dbReference type="Proteomes" id="UP001217089"/>
    </source>
</evidence>
<keyword evidence="1" id="KW-0812">Transmembrane</keyword>
<name>A0ABQ9FAE0_TEGGR</name>
<evidence type="ECO:0000256" key="1">
    <source>
        <dbReference type="SAM" id="Phobius"/>
    </source>
</evidence>
<organism evidence="2 3">
    <name type="scientific">Tegillarca granosa</name>
    <name type="common">Malaysian cockle</name>
    <name type="synonym">Anadara granosa</name>
    <dbReference type="NCBI Taxonomy" id="220873"/>
    <lineage>
        <taxon>Eukaryota</taxon>
        <taxon>Metazoa</taxon>
        <taxon>Spiralia</taxon>
        <taxon>Lophotrochozoa</taxon>
        <taxon>Mollusca</taxon>
        <taxon>Bivalvia</taxon>
        <taxon>Autobranchia</taxon>
        <taxon>Pteriomorphia</taxon>
        <taxon>Arcoida</taxon>
        <taxon>Arcoidea</taxon>
        <taxon>Arcidae</taxon>
        <taxon>Tegillarca</taxon>
    </lineage>
</organism>
<keyword evidence="1" id="KW-0472">Membrane</keyword>
<dbReference type="EMBL" id="JARBDR010000440">
    <property type="protein sequence ID" value="KAJ8312807.1"/>
    <property type="molecule type" value="Genomic_DNA"/>
</dbReference>
<accession>A0ABQ9FAE0</accession>
<dbReference type="Proteomes" id="UP001217089">
    <property type="component" value="Unassembled WGS sequence"/>
</dbReference>
<comment type="caution">
    <text evidence="2">The sequence shown here is derived from an EMBL/GenBank/DDBJ whole genome shotgun (WGS) entry which is preliminary data.</text>
</comment>
<evidence type="ECO:0000313" key="2">
    <source>
        <dbReference type="EMBL" id="KAJ8312807.1"/>
    </source>
</evidence>
<gene>
    <name evidence="2" type="ORF">KUTeg_010180</name>
</gene>
<reference evidence="2 3" key="1">
    <citation type="submission" date="2022-12" db="EMBL/GenBank/DDBJ databases">
        <title>Chromosome-level genome of Tegillarca granosa.</title>
        <authorList>
            <person name="Kim J."/>
        </authorList>
    </citation>
    <scope>NUCLEOTIDE SEQUENCE [LARGE SCALE GENOMIC DNA]</scope>
    <source>
        <strain evidence="2">Teg-2019</strain>
        <tissue evidence="2">Adductor muscle</tissue>
    </source>
</reference>
<protein>
    <submittedName>
        <fullName evidence="2">Uncharacterized protein</fullName>
    </submittedName>
</protein>
<feature type="non-terminal residue" evidence="2">
    <location>
        <position position="75"/>
    </location>
</feature>
<feature type="transmembrane region" description="Helical" evidence="1">
    <location>
        <begin position="33"/>
        <end position="55"/>
    </location>
</feature>
<keyword evidence="3" id="KW-1185">Reference proteome</keyword>
<sequence length="75" mass="9090">MLIVYLFILFDLKKDLKIQHRFAMDMHALISTFRFIIIINLFICLFDYLFIYLSISNNMDQNQRNGFKALFQFSL</sequence>
<proteinExistence type="predicted"/>